<evidence type="ECO:0000313" key="2">
    <source>
        <dbReference type="EMBL" id="KAK8546153.1"/>
    </source>
</evidence>
<evidence type="ECO:0000313" key="3">
    <source>
        <dbReference type="Proteomes" id="UP001472677"/>
    </source>
</evidence>
<dbReference type="EMBL" id="JBBPBM010000023">
    <property type="protein sequence ID" value="KAK8546153.1"/>
    <property type="molecule type" value="Genomic_DNA"/>
</dbReference>
<reference evidence="2 3" key="1">
    <citation type="journal article" date="2024" name="G3 (Bethesda)">
        <title>Genome assembly of Hibiscus sabdariffa L. provides insights into metabolisms of medicinal natural products.</title>
        <authorList>
            <person name="Kim T."/>
        </authorList>
    </citation>
    <scope>NUCLEOTIDE SEQUENCE [LARGE SCALE GENOMIC DNA]</scope>
    <source>
        <strain evidence="2">TK-2024</strain>
        <tissue evidence="2">Old leaves</tissue>
    </source>
</reference>
<dbReference type="Proteomes" id="UP001472677">
    <property type="component" value="Unassembled WGS sequence"/>
</dbReference>
<organism evidence="2 3">
    <name type="scientific">Hibiscus sabdariffa</name>
    <name type="common">roselle</name>
    <dbReference type="NCBI Taxonomy" id="183260"/>
    <lineage>
        <taxon>Eukaryota</taxon>
        <taxon>Viridiplantae</taxon>
        <taxon>Streptophyta</taxon>
        <taxon>Embryophyta</taxon>
        <taxon>Tracheophyta</taxon>
        <taxon>Spermatophyta</taxon>
        <taxon>Magnoliopsida</taxon>
        <taxon>eudicotyledons</taxon>
        <taxon>Gunneridae</taxon>
        <taxon>Pentapetalae</taxon>
        <taxon>rosids</taxon>
        <taxon>malvids</taxon>
        <taxon>Malvales</taxon>
        <taxon>Malvaceae</taxon>
        <taxon>Malvoideae</taxon>
        <taxon>Hibiscus</taxon>
    </lineage>
</organism>
<evidence type="ECO:0000256" key="1">
    <source>
        <dbReference type="SAM" id="MobiDB-lite"/>
    </source>
</evidence>
<protein>
    <recommendedName>
        <fullName evidence="4">RNase H type-1 domain-containing protein</fullName>
    </recommendedName>
</protein>
<proteinExistence type="predicted"/>
<accession>A0ABR2DUZ7</accession>
<gene>
    <name evidence="2" type="ORF">V6N12_026952</name>
</gene>
<feature type="region of interest" description="Disordered" evidence="1">
    <location>
        <begin position="1"/>
        <end position="21"/>
    </location>
</feature>
<evidence type="ECO:0008006" key="4">
    <source>
        <dbReference type="Google" id="ProtNLM"/>
    </source>
</evidence>
<name>A0ABR2DUZ7_9ROSI</name>
<keyword evidence="3" id="KW-1185">Reference proteome</keyword>
<sequence length="99" mass="10826">MKFQEASEAVESPRPYYPRSTGSWLPPIEGFVKVCCDPSFDVVSKMVELAAVIQDCSGQVVGGINKCVHSSSVGAAKALACCFGYELQLRQPFIDFQFQ</sequence>
<comment type="caution">
    <text evidence="2">The sequence shown here is derived from an EMBL/GenBank/DDBJ whole genome shotgun (WGS) entry which is preliminary data.</text>
</comment>